<dbReference type="Pfam" id="PF01292">
    <property type="entry name" value="Ni_hydr_CYTB"/>
    <property type="match status" value="1"/>
</dbReference>
<sequence length="163" mass="17643">MKFRDSGLNFGLVSVVGHWTGAVLLVAFLASAILSVFSEAALDSSQNATLLIALITAPVFAFRLYWRITNFHPAPLGGASPAQVLAGRGIALGMLLAGVVLPLMYLAKEIFAAGYNWWLTPLFWLGVFCFSGGLVLHLYGAYTHTFILKDNSLKRLAGRKIDL</sequence>
<dbReference type="AlphaFoldDB" id="A0A1M7DJ77"/>
<dbReference type="EMBL" id="FRBN01000042">
    <property type="protein sequence ID" value="SHL79433.1"/>
    <property type="molecule type" value="Genomic_DNA"/>
</dbReference>
<feature type="transmembrane region" description="Helical" evidence="5">
    <location>
        <begin position="118"/>
        <end position="142"/>
    </location>
</feature>
<evidence type="ECO:0000256" key="2">
    <source>
        <dbReference type="ARBA" id="ARBA00022692"/>
    </source>
</evidence>
<feature type="transmembrane region" description="Helical" evidence="5">
    <location>
        <begin position="48"/>
        <end position="66"/>
    </location>
</feature>
<dbReference type="STRING" id="1054996.SAMN05444414_1426"/>
<comment type="subcellular location">
    <subcellularLocation>
        <location evidence="1">Membrane</location>
        <topology evidence="1">Multi-pass membrane protein</topology>
    </subcellularLocation>
</comment>
<name>A0A1M7DJ77_9RHOB</name>
<feature type="domain" description="Cytochrome b561 bacterial/Ni-hydrogenase" evidence="6">
    <location>
        <begin position="10"/>
        <end position="156"/>
    </location>
</feature>
<dbReference type="InterPro" id="IPR011577">
    <property type="entry name" value="Cyt_b561_bac/Ni-Hgenase"/>
</dbReference>
<dbReference type="RefSeq" id="WP_073200833.1">
    <property type="nucleotide sequence ID" value="NZ_FRBN01000042.1"/>
</dbReference>
<keyword evidence="3 5" id="KW-1133">Transmembrane helix</keyword>
<evidence type="ECO:0000256" key="1">
    <source>
        <dbReference type="ARBA" id="ARBA00004141"/>
    </source>
</evidence>
<keyword evidence="4 5" id="KW-0472">Membrane</keyword>
<keyword evidence="8" id="KW-1185">Reference proteome</keyword>
<feature type="transmembrane region" description="Helical" evidence="5">
    <location>
        <begin position="12"/>
        <end position="36"/>
    </location>
</feature>
<keyword evidence="2 5" id="KW-0812">Transmembrane</keyword>
<evidence type="ECO:0000313" key="8">
    <source>
        <dbReference type="Proteomes" id="UP000184191"/>
    </source>
</evidence>
<dbReference type="GO" id="GO:0009055">
    <property type="term" value="F:electron transfer activity"/>
    <property type="evidence" value="ECO:0007669"/>
    <property type="project" value="InterPro"/>
</dbReference>
<feature type="transmembrane region" description="Helical" evidence="5">
    <location>
        <begin position="86"/>
        <end position="106"/>
    </location>
</feature>
<protein>
    <submittedName>
        <fullName evidence="7">Cytochrome b561</fullName>
    </submittedName>
</protein>
<evidence type="ECO:0000259" key="6">
    <source>
        <dbReference type="Pfam" id="PF01292"/>
    </source>
</evidence>
<proteinExistence type="predicted"/>
<reference evidence="8" key="1">
    <citation type="submission" date="2016-11" db="EMBL/GenBank/DDBJ databases">
        <authorList>
            <person name="Varghese N."/>
            <person name="Submissions S."/>
        </authorList>
    </citation>
    <scope>NUCLEOTIDE SEQUENCE [LARGE SCALE GENOMIC DNA]</scope>
    <source>
        <strain evidence="8">DSM 29327</strain>
    </source>
</reference>
<evidence type="ECO:0000313" key="7">
    <source>
        <dbReference type="EMBL" id="SHL79433.1"/>
    </source>
</evidence>
<evidence type="ECO:0000256" key="4">
    <source>
        <dbReference type="ARBA" id="ARBA00023136"/>
    </source>
</evidence>
<gene>
    <name evidence="7" type="ORF">SAMN05444414_1426</name>
</gene>
<dbReference type="GO" id="GO:0016020">
    <property type="term" value="C:membrane"/>
    <property type="evidence" value="ECO:0007669"/>
    <property type="project" value="UniProtKB-SubCell"/>
</dbReference>
<evidence type="ECO:0000256" key="5">
    <source>
        <dbReference type="SAM" id="Phobius"/>
    </source>
</evidence>
<dbReference type="OrthoDB" id="1247465at2"/>
<evidence type="ECO:0000256" key="3">
    <source>
        <dbReference type="ARBA" id="ARBA00022989"/>
    </source>
</evidence>
<accession>A0A1M7DJ77</accession>
<dbReference type="Proteomes" id="UP000184191">
    <property type="component" value="Unassembled WGS sequence"/>
</dbReference>
<organism evidence="7 8">
    <name type="scientific">Roseovarius marisflavi</name>
    <dbReference type="NCBI Taxonomy" id="1054996"/>
    <lineage>
        <taxon>Bacteria</taxon>
        <taxon>Pseudomonadati</taxon>
        <taxon>Pseudomonadota</taxon>
        <taxon>Alphaproteobacteria</taxon>
        <taxon>Rhodobacterales</taxon>
        <taxon>Roseobacteraceae</taxon>
        <taxon>Roseovarius</taxon>
    </lineage>
</organism>